<name>A1HRR1_9FIRM</name>
<reference evidence="4 5" key="2">
    <citation type="submission" date="2007-01" db="EMBL/GenBank/DDBJ databases">
        <title>Sequencing of the draft genome and assembly of Thermosinus carboxydivorans Nor1.</title>
        <authorList>
            <consortium name="US DOE Joint Genome Institute (JGI-PGF)"/>
            <person name="Copeland A."/>
            <person name="Lucas S."/>
            <person name="Lapidus A."/>
            <person name="Barry K."/>
            <person name="Glavina del Rio T."/>
            <person name="Dalin E."/>
            <person name="Tice H."/>
            <person name="Bruce D."/>
            <person name="Pitluck S."/>
            <person name="Richardson P."/>
        </authorList>
    </citation>
    <scope>NUCLEOTIDE SEQUENCE [LARGE SCALE GENOMIC DNA]</scope>
    <source>
        <strain evidence="4 5">Nor1</strain>
    </source>
</reference>
<dbReference type="OrthoDB" id="9803495at2"/>
<feature type="transmembrane region" description="Helical" evidence="3">
    <location>
        <begin position="35"/>
        <end position="63"/>
    </location>
</feature>
<dbReference type="EMBL" id="AAWL01000012">
    <property type="protein sequence ID" value="EAX47232.1"/>
    <property type="molecule type" value="Genomic_DNA"/>
</dbReference>
<keyword evidence="2 3" id="KW-0472">Membrane</keyword>
<feature type="transmembrane region" description="Helical" evidence="3">
    <location>
        <begin position="75"/>
        <end position="96"/>
    </location>
</feature>
<evidence type="ECO:0000313" key="5">
    <source>
        <dbReference type="Proteomes" id="UP000005139"/>
    </source>
</evidence>
<dbReference type="PANTHER" id="PTHR34295:SF1">
    <property type="entry name" value="BIOTIN TRANSPORTER BIOY"/>
    <property type="match status" value="1"/>
</dbReference>
<evidence type="ECO:0000313" key="4">
    <source>
        <dbReference type="EMBL" id="EAX47232.1"/>
    </source>
</evidence>
<protein>
    <recommendedName>
        <fullName evidence="2">Biotin transporter</fullName>
    </recommendedName>
</protein>
<dbReference type="GO" id="GO:0015225">
    <property type="term" value="F:biotin transmembrane transporter activity"/>
    <property type="evidence" value="ECO:0007669"/>
    <property type="project" value="UniProtKB-UniRule"/>
</dbReference>
<dbReference type="Pfam" id="PF02632">
    <property type="entry name" value="BioY"/>
    <property type="match status" value="1"/>
</dbReference>
<dbReference type="InterPro" id="IPR003784">
    <property type="entry name" value="BioY"/>
</dbReference>
<sequence precursor="true">MPIRNMILTGLFAALLAVGSQVSIPLGPVPHTLQVFFVMLAGVILGSRWAVASVAVWILLGCFGLPVFAQGKAGVAVLAGPTGGFLVGFMVCAYLVGLMTERAQLTVWRAVGAMLAGLVTAYVLGLVGFMASFKYFLHKPMTWDKAISLAVLPFIPFDVIKSVMAAYIGVKVRRALLRAGYIN</sequence>
<comment type="subcellular location">
    <subcellularLocation>
        <location evidence="2">Cell membrane</location>
        <topology evidence="2">Multi-pass membrane protein</topology>
    </subcellularLocation>
</comment>
<dbReference type="PANTHER" id="PTHR34295">
    <property type="entry name" value="BIOTIN TRANSPORTER BIOY"/>
    <property type="match status" value="1"/>
</dbReference>
<gene>
    <name evidence="4" type="ORF">TcarDRAFT_0921</name>
</gene>
<dbReference type="PIRSF" id="PIRSF016661">
    <property type="entry name" value="BioY"/>
    <property type="match status" value="1"/>
</dbReference>
<keyword evidence="2" id="KW-1003">Cell membrane</keyword>
<dbReference type="AlphaFoldDB" id="A1HRR1"/>
<organism evidence="4 5">
    <name type="scientific">Thermosinus carboxydivorans Nor1</name>
    <dbReference type="NCBI Taxonomy" id="401526"/>
    <lineage>
        <taxon>Bacteria</taxon>
        <taxon>Bacillati</taxon>
        <taxon>Bacillota</taxon>
        <taxon>Negativicutes</taxon>
        <taxon>Selenomonadales</taxon>
        <taxon>Sporomusaceae</taxon>
        <taxon>Thermosinus</taxon>
    </lineage>
</organism>
<evidence type="ECO:0000256" key="2">
    <source>
        <dbReference type="PIRNR" id="PIRNR016661"/>
    </source>
</evidence>
<dbReference type="eggNOG" id="COG1268">
    <property type="taxonomic scope" value="Bacteria"/>
</dbReference>
<accession>A1HRR1</accession>
<feature type="transmembrane region" description="Helical" evidence="3">
    <location>
        <begin position="149"/>
        <end position="170"/>
    </location>
</feature>
<comment type="caution">
    <text evidence="4">The sequence shown here is derived from an EMBL/GenBank/DDBJ whole genome shotgun (WGS) entry which is preliminary data.</text>
</comment>
<dbReference type="GO" id="GO:0005886">
    <property type="term" value="C:plasma membrane"/>
    <property type="evidence" value="ECO:0007669"/>
    <property type="project" value="UniProtKB-SubCell"/>
</dbReference>
<dbReference type="Proteomes" id="UP000005139">
    <property type="component" value="Unassembled WGS sequence"/>
</dbReference>
<proteinExistence type="inferred from homology"/>
<dbReference type="RefSeq" id="WP_007289717.1">
    <property type="nucleotide sequence ID" value="NZ_AAWL01000012.1"/>
</dbReference>
<reference evidence="4 5" key="1">
    <citation type="submission" date="2007-01" db="EMBL/GenBank/DDBJ databases">
        <title>Annotation of the draft genome assembly of Thermosinus carboxydivorans Nor1.</title>
        <authorList>
            <consortium name="US DOE Joint Genome Institute (JGI-ORNL)"/>
            <person name="Larimer F."/>
            <person name="Land M."/>
            <person name="Hauser L."/>
        </authorList>
    </citation>
    <scope>NUCLEOTIDE SEQUENCE [LARGE SCALE GENOMIC DNA]</scope>
    <source>
        <strain evidence="4 5">Nor1</strain>
    </source>
</reference>
<keyword evidence="5" id="KW-1185">Reference proteome</keyword>
<comment type="similarity">
    <text evidence="1 2">Belongs to the BioY family.</text>
</comment>
<evidence type="ECO:0000256" key="3">
    <source>
        <dbReference type="SAM" id="Phobius"/>
    </source>
</evidence>
<feature type="transmembrane region" description="Helical" evidence="3">
    <location>
        <begin position="108"/>
        <end position="137"/>
    </location>
</feature>
<keyword evidence="2" id="KW-0813">Transport</keyword>
<dbReference type="Gene3D" id="1.10.1760.20">
    <property type="match status" value="1"/>
</dbReference>
<keyword evidence="3" id="KW-0812">Transmembrane</keyword>
<keyword evidence="3" id="KW-1133">Transmembrane helix</keyword>
<evidence type="ECO:0000256" key="1">
    <source>
        <dbReference type="ARBA" id="ARBA00010692"/>
    </source>
</evidence>